<gene>
    <name evidence="2" type="ORF">EJD97_022177</name>
</gene>
<protein>
    <submittedName>
        <fullName evidence="2">Uncharacterized protein</fullName>
    </submittedName>
</protein>
<dbReference type="AlphaFoldDB" id="A0A6N2AW40"/>
<proteinExistence type="predicted"/>
<evidence type="ECO:0000313" key="2">
    <source>
        <dbReference type="EMBL" id="TMW85968.1"/>
    </source>
</evidence>
<dbReference type="EMBL" id="RXGB01006928">
    <property type="protein sequence ID" value="TMW85968.1"/>
    <property type="molecule type" value="Genomic_DNA"/>
</dbReference>
<reference evidence="2" key="1">
    <citation type="submission" date="2019-05" db="EMBL/GenBank/DDBJ databases">
        <title>The de novo reference genome and transcriptome assemblies of the wild tomato species Solanum chilense.</title>
        <authorList>
            <person name="Stam R."/>
            <person name="Nosenko T."/>
            <person name="Hoerger A.C."/>
            <person name="Stephan W."/>
            <person name="Seidel M.A."/>
            <person name="Kuhn J.M.M."/>
            <person name="Haberer G."/>
            <person name="Tellier A."/>
        </authorList>
    </citation>
    <scope>NUCLEOTIDE SEQUENCE</scope>
    <source>
        <tissue evidence="2">Mature leaves</tissue>
    </source>
</reference>
<comment type="caution">
    <text evidence="2">The sequence shown here is derived from an EMBL/GenBank/DDBJ whole genome shotgun (WGS) entry which is preliminary data.</text>
</comment>
<accession>A0A6N2AW40</accession>
<evidence type="ECO:0000256" key="1">
    <source>
        <dbReference type="SAM" id="MobiDB-lite"/>
    </source>
</evidence>
<name>A0A6N2AW40_SOLCI</name>
<feature type="region of interest" description="Disordered" evidence="1">
    <location>
        <begin position="80"/>
        <end position="125"/>
    </location>
</feature>
<organism evidence="2">
    <name type="scientific">Solanum chilense</name>
    <name type="common">Tomato</name>
    <name type="synonym">Lycopersicon chilense</name>
    <dbReference type="NCBI Taxonomy" id="4083"/>
    <lineage>
        <taxon>Eukaryota</taxon>
        <taxon>Viridiplantae</taxon>
        <taxon>Streptophyta</taxon>
        <taxon>Embryophyta</taxon>
        <taxon>Tracheophyta</taxon>
        <taxon>Spermatophyta</taxon>
        <taxon>Magnoliopsida</taxon>
        <taxon>eudicotyledons</taxon>
        <taxon>Gunneridae</taxon>
        <taxon>Pentapetalae</taxon>
        <taxon>asterids</taxon>
        <taxon>lamiids</taxon>
        <taxon>Solanales</taxon>
        <taxon>Solanaceae</taxon>
        <taxon>Solanoideae</taxon>
        <taxon>Solaneae</taxon>
        <taxon>Solanum</taxon>
        <taxon>Solanum subgen. Lycopersicon</taxon>
    </lineage>
</organism>
<sequence>METGDLREKLDMLRLKVQEREAREARIESERTTLLGKSMSFDMELTVEMEEFSSIRKRMTALRKKNKAFHSNMIDKLRKMDEKYPVYEQGSNSDPDNAHPKATEEDDDEEIVYKPPLLGRLKGGD</sequence>